<evidence type="ECO:0000256" key="3">
    <source>
        <dbReference type="SAM" id="Coils"/>
    </source>
</evidence>
<keyword evidence="7" id="KW-1185">Reference proteome</keyword>
<dbReference type="Pfam" id="PF00015">
    <property type="entry name" value="MCPsignal"/>
    <property type="match status" value="2"/>
</dbReference>
<dbReference type="PANTHER" id="PTHR32089">
    <property type="entry name" value="METHYL-ACCEPTING CHEMOTAXIS PROTEIN MCPB"/>
    <property type="match status" value="1"/>
</dbReference>
<evidence type="ECO:0000256" key="1">
    <source>
        <dbReference type="ARBA" id="ARBA00023224"/>
    </source>
</evidence>
<dbReference type="RefSeq" id="WP_338056694.1">
    <property type="nucleotide sequence ID" value="NZ_JACHKA010000001.1"/>
</dbReference>
<feature type="domain" description="Methyl-accepting transducer" evidence="5">
    <location>
        <begin position="62"/>
        <end position="319"/>
    </location>
</feature>
<feature type="coiled-coil region" evidence="3">
    <location>
        <begin position="517"/>
        <end position="544"/>
    </location>
</feature>
<keyword evidence="1 2" id="KW-0807">Transducer</keyword>
<evidence type="ECO:0000313" key="7">
    <source>
        <dbReference type="Proteomes" id="UP001138540"/>
    </source>
</evidence>
<dbReference type="EMBL" id="JACHKA010000001">
    <property type="protein sequence ID" value="MBB5985428.1"/>
    <property type="molecule type" value="Genomic_DNA"/>
</dbReference>
<organism evidence="6 7">
    <name type="scientific">Sphingobium lignivorans</name>
    <dbReference type="NCBI Taxonomy" id="2735886"/>
    <lineage>
        <taxon>Bacteria</taxon>
        <taxon>Pseudomonadati</taxon>
        <taxon>Pseudomonadota</taxon>
        <taxon>Alphaproteobacteria</taxon>
        <taxon>Sphingomonadales</taxon>
        <taxon>Sphingomonadaceae</taxon>
        <taxon>Sphingobium</taxon>
    </lineage>
</organism>
<feature type="region of interest" description="Disordered" evidence="4">
    <location>
        <begin position="1"/>
        <end position="48"/>
    </location>
</feature>
<feature type="domain" description="Methyl-accepting transducer" evidence="5">
    <location>
        <begin position="362"/>
        <end position="633"/>
    </location>
</feature>
<name>A0ABR6NDS6_9SPHN</name>
<feature type="compositionally biased region" description="Low complexity" evidence="4">
    <location>
        <begin position="298"/>
        <end position="321"/>
    </location>
</feature>
<dbReference type="InterPro" id="IPR004089">
    <property type="entry name" value="MCPsignal_dom"/>
</dbReference>
<evidence type="ECO:0000259" key="5">
    <source>
        <dbReference type="PROSITE" id="PS50111"/>
    </source>
</evidence>
<dbReference type="SMART" id="SM00283">
    <property type="entry name" value="MA"/>
    <property type="match status" value="1"/>
</dbReference>
<dbReference type="Proteomes" id="UP001138540">
    <property type="component" value="Unassembled WGS sequence"/>
</dbReference>
<accession>A0ABR6NDS6</accession>
<dbReference type="PROSITE" id="PS50111">
    <property type="entry name" value="CHEMOTAXIS_TRANSDUC_2"/>
    <property type="match status" value="2"/>
</dbReference>
<protein>
    <submittedName>
        <fullName evidence="6">Methyl-accepting chemotaxis protein</fullName>
    </submittedName>
</protein>
<comment type="caution">
    <text evidence="6">The sequence shown here is derived from an EMBL/GenBank/DDBJ whole genome shotgun (WGS) entry which is preliminary data.</text>
</comment>
<keyword evidence="3" id="KW-0175">Coiled coil</keyword>
<sequence>MEDERTMALVKKATLAKRGSMAKAPPGESTPAQPSPSRKPRSRRATSAVDRIDQATQELASGLGEAAAAAGELQRAVDQISTGAEEAAGAAQESLGSISELRGAFAHAAEQAGAALRQTEMLQAGFSDAAMQIDASISAIALNARRQLGSVAIIERLEAAADRIAAVGETVSDISEQTGMLALNASIEAVRAGDGGKGFAIVADEVRELADTSDKSARDIRQLATDIVTEIRNAADRIRAISQAATREAANGAAISASLQEGRGQLDALLAGARAIAAAAGEATIAANEAERGAEQVASAAEEQSAAGAEAQQAMEQQAASLDQSQQIAEALGELTNGLEASEGDQTLIEQVATAAEQLSAMVQELSGASSQILVALEQIARGAQVQSAATLQASTAMAQIESSAGRAHGLASDASATVRDLVTRVTEARSGVGTLAANVSDGVAETRAVLQQLATAGATARKIEKIGDGLALVALQTNMLAVSGTVEASRAGEAGAGFATVTADIRKLAREGAANAEDAKDVVRSIQDQLATAQRDLDQSMAASEAEIGRNEAMIQRFDAMTLDLGNARGANEAILDRADAILRSATEVRQGCDQIAMAAELAATAAREAGSAAAQQAQVAEDLAAAIEDIAALAASLVGAQG</sequence>
<reference evidence="6 7" key="1">
    <citation type="submission" date="2020-08" db="EMBL/GenBank/DDBJ databases">
        <title>Exploring microbial biodiversity for novel pathways involved in the catabolism of aromatic compounds derived from lignin.</title>
        <authorList>
            <person name="Elkins J."/>
        </authorList>
    </citation>
    <scope>NUCLEOTIDE SEQUENCE [LARGE SCALE GENOMIC DNA]</scope>
    <source>
        <strain evidence="6 7">B1D3A</strain>
    </source>
</reference>
<dbReference type="Gene3D" id="1.10.287.950">
    <property type="entry name" value="Methyl-accepting chemotaxis protein"/>
    <property type="match status" value="2"/>
</dbReference>
<dbReference type="PANTHER" id="PTHR32089:SF112">
    <property type="entry name" value="LYSOZYME-LIKE PROTEIN-RELATED"/>
    <property type="match status" value="1"/>
</dbReference>
<feature type="region of interest" description="Disordered" evidence="4">
    <location>
        <begin position="298"/>
        <end position="322"/>
    </location>
</feature>
<evidence type="ECO:0000313" key="6">
    <source>
        <dbReference type="EMBL" id="MBB5985428.1"/>
    </source>
</evidence>
<dbReference type="SUPFAM" id="SSF58104">
    <property type="entry name" value="Methyl-accepting chemotaxis protein (MCP) signaling domain"/>
    <property type="match status" value="2"/>
</dbReference>
<gene>
    <name evidence="6" type="ORF">HNP60_001402</name>
</gene>
<evidence type="ECO:0000256" key="4">
    <source>
        <dbReference type="SAM" id="MobiDB-lite"/>
    </source>
</evidence>
<proteinExistence type="predicted"/>
<evidence type="ECO:0000256" key="2">
    <source>
        <dbReference type="PROSITE-ProRule" id="PRU00284"/>
    </source>
</evidence>